<dbReference type="EMBL" id="QPMM01000007">
    <property type="protein sequence ID" value="RFS21880.1"/>
    <property type="molecule type" value="Genomic_DNA"/>
</dbReference>
<evidence type="ECO:0000313" key="3">
    <source>
        <dbReference type="Proteomes" id="UP000260644"/>
    </source>
</evidence>
<dbReference type="PROSITE" id="PS51257">
    <property type="entry name" value="PROKAR_LIPOPROTEIN"/>
    <property type="match status" value="1"/>
</dbReference>
<dbReference type="Proteomes" id="UP000260644">
    <property type="component" value="Unassembled WGS sequence"/>
</dbReference>
<organism evidence="2 3">
    <name type="scientific">Chitinophaga silvatica</name>
    <dbReference type="NCBI Taxonomy" id="2282649"/>
    <lineage>
        <taxon>Bacteria</taxon>
        <taxon>Pseudomonadati</taxon>
        <taxon>Bacteroidota</taxon>
        <taxon>Chitinophagia</taxon>
        <taxon>Chitinophagales</taxon>
        <taxon>Chitinophagaceae</taxon>
        <taxon>Chitinophaga</taxon>
    </lineage>
</organism>
<accession>A0A3E1Y913</accession>
<dbReference type="OrthoDB" id="975810at2"/>
<comment type="caution">
    <text evidence="2">The sequence shown here is derived from an EMBL/GenBank/DDBJ whole genome shotgun (WGS) entry which is preliminary data.</text>
</comment>
<dbReference type="InterPro" id="IPR035986">
    <property type="entry name" value="PKD_dom_sf"/>
</dbReference>
<sequence>MKKILFLIVVMFVAYSCTKEQYRAPSISGVNTDTIVLNIGDKIILAPNITNLKGNGYTWLINGKQAAAGEVNYTFEAATSGDFTVTFKADNKGGTDEQSFKIFVEKPIAISLNDQLSVSMCNVIEITPTVSGPERSGFEYEWSIGDSIIGKQNNLSFISPAAGTYVLNFRAIAGKQSATVSRTITVKPEQYIRNAYMVYEYAPSPGKNHNWSIIGSADGWKFGDEHPLSYNEFLAKATEIRKEDDAAGLFIGSWGGSATFKFDHTVANAPGKPDLEIAGTYSRLDPPTVYVAYDRNKNGKPDADEWYEIKNDDYGLEDMPDYAITFTYDSTTTDAKRIYTYFDWKDNQDSAFAGQILTNKTFTSAMTYEGTFSTRGFFPGLNMTNINTKEVAILDGWKSSFTRKGKRITKNLTGIPPFFQKLNIDIDLAVNSKGESVQLPGIDFVKVVKVVYPIEQDFINAGGKIVDYNMDEGRMLQVSTILDKTLKN</sequence>
<protein>
    <recommendedName>
        <fullName evidence="1">Bacteroidetes PKD-like domain-containing protein</fullName>
    </recommendedName>
</protein>
<reference evidence="2 3" key="1">
    <citation type="submission" date="2018-07" db="EMBL/GenBank/DDBJ databases">
        <title>Chitinophaga K2CV101002-2 sp. nov., isolated from a monsoon evergreen broad-leaved forest soil.</title>
        <authorList>
            <person name="Lv Y."/>
        </authorList>
    </citation>
    <scope>NUCLEOTIDE SEQUENCE [LARGE SCALE GENOMIC DNA]</scope>
    <source>
        <strain evidence="2 3">GDMCC 1.1288</strain>
    </source>
</reference>
<dbReference type="RefSeq" id="WP_116976516.1">
    <property type="nucleotide sequence ID" value="NZ_QPMM01000007.1"/>
</dbReference>
<gene>
    <name evidence="2" type="ORF">DVR12_14605</name>
</gene>
<name>A0A3E1Y913_9BACT</name>
<evidence type="ECO:0000313" key="2">
    <source>
        <dbReference type="EMBL" id="RFS21880.1"/>
    </source>
</evidence>
<dbReference type="AlphaFoldDB" id="A0A3E1Y913"/>
<keyword evidence="3" id="KW-1185">Reference proteome</keyword>
<dbReference type="SUPFAM" id="SSF49299">
    <property type="entry name" value="PKD domain"/>
    <property type="match status" value="1"/>
</dbReference>
<proteinExistence type="predicted"/>
<feature type="domain" description="Bacteroidetes PKD-like" evidence="1">
    <location>
        <begin position="32"/>
        <end position="91"/>
    </location>
</feature>
<dbReference type="Pfam" id="PF16820">
    <property type="entry name" value="PKD_3"/>
    <property type="match status" value="1"/>
</dbReference>
<dbReference type="InterPro" id="IPR041696">
    <property type="entry name" value="PKD_3"/>
</dbReference>
<evidence type="ECO:0000259" key="1">
    <source>
        <dbReference type="Pfam" id="PF16820"/>
    </source>
</evidence>